<organism evidence="1 2">
    <name type="scientific">Haematococcus lacustris</name>
    <name type="common">Green alga</name>
    <name type="synonym">Haematococcus pluvialis</name>
    <dbReference type="NCBI Taxonomy" id="44745"/>
    <lineage>
        <taxon>Eukaryota</taxon>
        <taxon>Viridiplantae</taxon>
        <taxon>Chlorophyta</taxon>
        <taxon>core chlorophytes</taxon>
        <taxon>Chlorophyceae</taxon>
        <taxon>CS clade</taxon>
        <taxon>Chlamydomonadales</taxon>
        <taxon>Haematococcaceae</taxon>
        <taxon>Haematococcus</taxon>
    </lineage>
</organism>
<dbReference type="Proteomes" id="UP000485058">
    <property type="component" value="Unassembled WGS sequence"/>
</dbReference>
<evidence type="ECO:0000313" key="2">
    <source>
        <dbReference type="Proteomes" id="UP000485058"/>
    </source>
</evidence>
<reference evidence="1 2" key="1">
    <citation type="submission" date="2020-02" db="EMBL/GenBank/DDBJ databases">
        <title>Draft genome sequence of Haematococcus lacustris strain NIES-144.</title>
        <authorList>
            <person name="Morimoto D."/>
            <person name="Nakagawa S."/>
            <person name="Yoshida T."/>
            <person name="Sawayama S."/>
        </authorList>
    </citation>
    <scope>NUCLEOTIDE SEQUENCE [LARGE SCALE GENOMIC DNA]</scope>
    <source>
        <strain evidence="1 2">NIES-144</strain>
    </source>
</reference>
<proteinExistence type="predicted"/>
<evidence type="ECO:0000313" key="1">
    <source>
        <dbReference type="EMBL" id="GFH21924.1"/>
    </source>
</evidence>
<dbReference type="EMBL" id="BLLF01001931">
    <property type="protein sequence ID" value="GFH21924.1"/>
    <property type="molecule type" value="Genomic_DNA"/>
</dbReference>
<dbReference type="AlphaFoldDB" id="A0A699ZT34"/>
<name>A0A699ZT34_HAELA</name>
<protein>
    <submittedName>
        <fullName evidence="1">Uncharacterized protein</fullName>
    </submittedName>
</protein>
<keyword evidence="2" id="KW-1185">Reference proteome</keyword>
<comment type="caution">
    <text evidence="1">The sequence shown here is derived from an EMBL/GenBank/DDBJ whole genome shotgun (WGS) entry which is preliminary data.</text>
</comment>
<gene>
    <name evidence="1" type="ORF">HaLaN_19311</name>
</gene>
<sequence length="91" mass="9582">MVWRVFPTQQQAFDFLDAQPGALQPLLSATDTNVTDGGGIQEAVDSAAAADPVAAPLATAARRGPGPEDEDEAYQEACELALQQLENQGRV</sequence>
<accession>A0A699ZT34</accession>